<gene>
    <name evidence="2" type="ORF">BACCAP_01076</name>
</gene>
<evidence type="ECO:0000259" key="1">
    <source>
        <dbReference type="Pfam" id="PF10263"/>
    </source>
</evidence>
<dbReference type="InterPro" id="IPR006640">
    <property type="entry name" value="SprT-like_domain"/>
</dbReference>
<reference evidence="2 3" key="1">
    <citation type="submission" date="2007-04" db="EMBL/GenBank/DDBJ databases">
        <authorList>
            <person name="Fulton L."/>
            <person name="Clifton S."/>
            <person name="Fulton B."/>
            <person name="Xu J."/>
            <person name="Minx P."/>
            <person name="Pepin K.H."/>
            <person name="Johnson M."/>
            <person name="Thiruvilangam P."/>
            <person name="Bhonagiri V."/>
            <person name="Nash W.E."/>
            <person name="Mardis E.R."/>
            <person name="Wilson R.K."/>
        </authorList>
    </citation>
    <scope>NUCLEOTIDE SEQUENCE [LARGE SCALE GENOMIC DNA]</scope>
    <source>
        <strain evidence="2 3">ATCC 29799</strain>
    </source>
</reference>
<reference evidence="2 3" key="2">
    <citation type="submission" date="2007-06" db="EMBL/GenBank/DDBJ databases">
        <title>Draft genome sequence of Pseudoflavonifractor capillosus ATCC 29799.</title>
        <authorList>
            <person name="Sudarsanam P."/>
            <person name="Ley R."/>
            <person name="Guruge J."/>
            <person name="Turnbaugh P.J."/>
            <person name="Mahowald M."/>
            <person name="Liep D."/>
            <person name="Gordon J."/>
        </authorList>
    </citation>
    <scope>NUCLEOTIDE SEQUENCE [LARGE SCALE GENOMIC DNA]</scope>
    <source>
        <strain evidence="2 3">ATCC 29799</strain>
    </source>
</reference>
<keyword evidence="3" id="KW-1185">Reference proteome</keyword>
<dbReference type="RefSeq" id="WP_006571624.1">
    <property type="nucleotide sequence ID" value="NZ_AAXG02000007.1"/>
</dbReference>
<dbReference type="Proteomes" id="UP000003639">
    <property type="component" value="Unassembled WGS sequence"/>
</dbReference>
<dbReference type="STRING" id="411467.BACCAP_01076"/>
<feature type="domain" description="SprT-like" evidence="1">
    <location>
        <begin position="16"/>
        <end position="116"/>
    </location>
</feature>
<proteinExistence type="predicted"/>
<dbReference type="eggNOG" id="COG3091">
    <property type="taxonomic scope" value="Bacteria"/>
</dbReference>
<comment type="caution">
    <text evidence="2">The sequence shown here is derived from an EMBL/GenBank/DDBJ whole genome shotgun (WGS) entry which is preliminary data.</text>
</comment>
<sequence length="215" mass="24000">MMKQLTSYNRVAGYLNKIFDLLNERFFENELSRPTITIQSTPRAYGHFTTRSDTWISASGESHEINIGAGTLSRPIEDVVATLLHEMAHYYNYVNGIQDCSRGGTYHNKRFRDTATARGLKVEHDAKYGWTLTSPGEDLLDFVVENDLTDILITRNDLHYPVSTTTVDHIGGNIKAPPKKSSSRKYVCPCCGISVRATKSVCIACVGCQLVMVES</sequence>
<name>A6NS97_9FIRM</name>
<accession>A6NS97</accession>
<evidence type="ECO:0000313" key="2">
    <source>
        <dbReference type="EMBL" id="EDN01135.1"/>
    </source>
</evidence>
<dbReference type="EMBL" id="AAXG02000007">
    <property type="protein sequence ID" value="EDN01135.1"/>
    <property type="molecule type" value="Genomic_DNA"/>
</dbReference>
<protein>
    <recommendedName>
        <fullName evidence="1">SprT-like domain-containing protein</fullName>
    </recommendedName>
</protein>
<dbReference type="GO" id="GO:0006950">
    <property type="term" value="P:response to stress"/>
    <property type="evidence" value="ECO:0007669"/>
    <property type="project" value="UniProtKB-ARBA"/>
</dbReference>
<organism evidence="2 3">
    <name type="scientific">Pseudoflavonifractor capillosus ATCC 29799</name>
    <dbReference type="NCBI Taxonomy" id="411467"/>
    <lineage>
        <taxon>Bacteria</taxon>
        <taxon>Bacillati</taxon>
        <taxon>Bacillota</taxon>
        <taxon>Clostridia</taxon>
        <taxon>Eubacteriales</taxon>
        <taxon>Oscillospiraceae</taxon>
        <taxon>Pseudoflavonifractor</taxon>
    </lineage>
</organism>
<evidence type="ECO:0000313" key="3">
    <source>
        <dbReference type="Proteomes" id="UP000003639"/>
    </source>
</evidence>
<dbReference type="Pfam" id="PF10263">
    <property type="entry name" value="SprT-like"/>
    <property type="match status" value="1"/>
</dbReference>
<dbReference type="AlphaFoldDB" id="A6NS97"/>